<keyword evidence="4" id="KW-0540">Nuclease</keyword>
<dbReference type="PANTHER" id="PTHR22930">
    <property type="match status" value="1"/>
</dbReference>
<organism evidence="9 10">
    <name type="scientific">Frankliniella occidentalis</name>
    <name type="common">Western flower thrips</name>
    <name type="synonym">Euthrips occidentalis</name>
    <dbReference type="NCBI Taxonomy" id="133901"/>
    <lineage>
        <taxon>Eukaryota</taxon>
        <taxon>Metazoa</taxon>
        <taxon>Ecdysozoa</taxon>
        <taxon>Arthropoda</taxon>
        <taxon>Hexapoda</taxon>
        <taxon>Insecta</taxon>
        <taxon>Pterygota</taxon>
        <taxon>Neoptera</taxon>
        <taxon>Paraneoptera</taxon>
        <taxon>Thysanoptera</taxon>
        <taxon>Terebrantia</taxon>
        <taxon>Thripoidea</taxon>
        <taxon>Thripidae</taxon>
        <taxon>Frankliniella</taxon>
    </lineage>
</organism>
<gene>
    <name evidence="10" type="primary">LOC127749387</name>
</gene>
<evidence type="ECO:0000256" key="4">
    <source>
        <dbReference type="ARBA" id="ARBA00022722"/>
    </source>
</evidence>
<evidence type="ECO:0000256" key="5">
    <source>
        <dbReference type="ARBA" id="ARBA00022723"/>
    </source>
</evidence>
<dbReference type="InterPro" id="IPR027806">
    <property type="entry name" value="HARBI1_dom"/>
</dbReference>
<keyword evidence="6" id="KW-0378">Hydrolase</keyword>
<keyword evidence="7" id="KW-0539">Nucleus</keyword>
<reference evidence="10" key="1">
    <citation type="submission" date="2025-08" db="UniProtKB">
        <authorList>
            <consortium name="RefSeq"/>
        </authorList>
    </citation>
    <scope>IDENTIFICATION</scope>
    <source>
        <tissue evidence="10">Whole organism</tissue>
    </source>
</reference>
<dbReference type="RefSeq" id="XP_052123361.1">
    <property type="nucleotide sequence ID" value="XM_052267401.1"/>
</dbReference>
<evidence type="ECO:0000259" key="8">
    <source>
        <dbReference type="Pfam" id="PF13359"/>
    </source>
</evidence>
<evidence type="ECO:0000256" key="1">
    <source>
        <dbReference type="ARBA" id="ARBA00001968"/>
    </source>
</evidence>
<dbReference type="PANTHER" id="PTHR22930:SF250">
    <property type="entry name" value="NUCLEASE HARBI1-LIKE PROTEIN"/>
    <property type="match status" value="1"/>
</dbReference>
<dbReference type="AlphaFoldDB" id="A0A9C6WVU5"/>
<evidence type="ECO:0000313" key="9">
    <source>
        <dbReference type="Proteomes" id="UP000504606"/>
    </source>
</evidence>
<proteinExistence type="inferred from homology"/>
<comment type="similarity">
    <text evidence="3">Belongs to the HARBI1 family.</text>
</comment>
<dbReference type="Pfam" id="PF13359">
    <property type="entry name" value="DDE_Tnp_4"/>
    <property type="match status" value="1"/>
</dbReference>
<dbReference type="OrthoDB" id="6509413at2759"/>
<evidence type="ECO:0000256" key="6">
    <source>
        <dbReference type="ARBA" id="ARBA00022801"/>
    </source>
</evidence>
<evidence type="ECO:0000256" key="7">
    <source>
        <dbReference type="ARBA" id="ARBA00023242"/>
    </source>
</evidence>
<keyword evidence="5" id="KW-0479">Metal-binding</keyword>
<dbReference type="KEGG" id="foc:127749387"/>
<evidence type="ECO:0000256" key="2">
    <source>
        <dbReference type="ARBA" id="ARBA00004123"/>
    </source>
</evidence>
<evidence type="ECO:0000256" key="3">
    <source>
        <dbReference type="ARBA" id="ARBA00006958"/>
    </source>
</evidence>
<dbReference type="GO" id="GO:0005634">
    <property type="term" value="C:nucleus"/>
    <property type="evidence" value="ECO:0007669"/>
    <property type="project" value="UniProtKB-SubCell"/>
</dbReference>
<name>A0A9C6WVU5_FRAOC</name>
<comment type="cofactor">
    <cofactor evidence="1">
        <name>a divalent metal cation</name>
        <dbReference type="ChEBI" id="CHEBI:60240"/>
    </cofactor>
</comment>
<feature type="domain" description="DDE Tnp4" evidence="8">
    <location>
        <begin position="2"/>
        <end position="115"/>
    </location>
</feature>
<accession>A0A9C6WVU5</accession>
<protein>
    <submittedName>
        <fullName evidence="10">Nuclease HARBI1</fullName>
    </submittedName>
</protein>
<dbReference type="GO" id="GO:0004518">
    <property type="term" value="F:nuclease activity"/>
    <property type="evidence" value="ECO:0007669"/>
    <property type="project" value="UniProtKB-KW"/>
</dbReference>
<dbReference type="InterPro" id="IPR045249">
    <property type="entry name" value="HARBI1-like"/>
</dbReference>
<evidence type="ECO:0000313" key="10">
    <source>
        <dbReference type="RefSeq" id="XP_052123361.1"/>
    </source>
</evidence>
<dbReference type="GO" id="GO:0016787">
    <property type="term" value="F:hydrolase activity"/>
    <property type="evidence" value="ECO:0007669"/>
    <property type="project" value="UniProtKB-KW"/>
</dbReference>
<sequence length="167" mass="19370">MSIDARYPGSCNDKFIFKKSGLRDIMKEAYWNNHCWLLGYSGYTYEPWMQLPLPHATPETPEGRYTKLHCRARSKVERCIGLLKARWRCLLNDRTLHYSPVKAGGIVNACAVLHNFVRQHNVLDPQPIVLPDPEDVFEDVDIPEVPQPQLRILAQQELQELIQFVNQ</sequence>
<keyword evidence="9" id="KW-1185">Reference proteome</keyword>
<comment type="subcellular location">
    <subcellularLocation>
        <location evidence="2">Nucleus</location>
    </subcellularLocation>
</comment>
<dbReference type="GeneID" id="127749387"/>
<dbReference type="Proteomes" id="UP000504606">
    <property type="component" value="Unplaced"/>
</dbReference>
<dbReference type="GO" id="GO:0046872">
    <property type="term" value="F:metal ion binding"/>
    <property type="evidence" value="ECO:0007669"/>
    <property type="project" value="UniProtKB-KW"/>
</dbReference>